<dbReference type="EC" id="4.2.1.17" evidence="2"/>
<keyword evidence="2" id="KW-0456">Lyase</keyword>
<dbReference type="InterPro" id="IPR001753">
    <property type="entry name" value="Enoyl-CoA_hydra/iso"/>
</dbReference>
<dbReference type="GO" id="GO:0004300">
    <property type="term" value="F:enoyl-CoA hydratase activity"/>
    <property type="evidence" value="ECO:0007669"/>
    <property type="project" value="UniProtKB-EC"/>
</dbReference>
<organism evidence="2">
    <name type="scientific">hydrothermal vent metagenome</name>
    <dbReference type="NCBI Taxonomy" id="652676"/>
    <lineage>
        <taxon>unclassified sequences</taxon>
        <taxon>metagenomes</taxon>
        <taxon>ecological metagenomes</taxon>
    </lineage>
</organism>
<dbReference type="PANTHER" id="PTHR43802:SF1">
    <property type="entry name" value="IP11341P-RELATED"/>
    <property type="match status" value="1"/>
</dbReference>
<dbReference type="Pfam" id="PF00378">
    <property type="entry name" value="ECH_1"/>
    <property type="match status" value="1"/>
</dbReference>
<protein>
    <submittedName>
        <fullName evidence="2">Enoyl-CoA hydratase</fullName>
        <ecNumber evidence="2">4.2.1.17</ecNumber>
    </submittedName>
</protein>
<accession>A0A160V706</accession>
<evidence type="ECO:0000313" key="2">
    <source>
        <dbReference type="EMBL" id="CUV01589.1"/>
    </source>
</evidence>
<dbReference type="PANTHER" id="PTHR43802">
    <property type="entry name" value="ENOYL-COA HYDRATASE"/>
    <property type="match status" value="1"/>
</dbReference>
<dbReference type="Gene3D" id="1.10.12.10">
    <property type="entry name" value="Lyase 2-enoyl-coa Hydratase, Chain A, domain 2"/>
    <property type="match status" value="1"/>
</dbReference>
<gene>
    <name evidence="2" type="ORF">MGWOODY_Clf1023</name>
</gene>
<comment type="similarity">
    <text evidence="1">Belongs to the enoyl-CoA hydratase/isomerase family.</text>
</comment>
<dbReference type="EMBL" id="FAXA01000102">
    <property type="protein sequence ID" value="CUV01589.1"/>
    <property type="molecule type" value="Genomic_DNA"/>
</dbReference>
<dbReference type="CDD" id="cd06558">
    <property type="entry name" value="crotonase-like"/>
    <property type="match status" value="1"/>
</dbReference>
<evidence type="ECO:0000256" key="1">
    <source>
        <dbReference type="ARBA" id="ARBA00005254"/>
    </source>
</evidence>
<dbReference type="InterPro" id="IPR029045">
    <property type="entry name" value="ClpP/crotonase-like_dom_sf"/>
</dbReference>
<dbReference type="InterPro" id="IPR014748">
    <property type="entry name" value="Enoyl-CoA_hydra_C"/>
</dbReference>
<proteinExistence type="inferred from homology"/>
<reference evidence="2" key="1">
    <citation type="submission" date="2015-10" db="EMBL/GenBank/DDBJ databases">
        <authorList>
            <person name="Gilbert D.G."/>
        </authorList>
    </citation>
    <scope>NUCLEOTIDE SEQUENCE</scope>
</reference>
<name>A0A160V706_9ZZZZ</name>
<dbReference type="Gene3D" id="3.90.226.10">
    <property type="entry name" value="2-enoyl-CoA Hydratase, Chain A, domain 1"/>
    <property type="match status" value="1"/>
</dbReference>
<dbReference type="AlphaFoldDB" id="A0A160V706"/>
<dbReference type="SUPFAM" id="SSF52096">
    <property type="entry name" value="ClpP/crotonase"/>
    <property type="match status" value="1"/>
</dbReference>
<sequence>MAETILYEKQGNIVTMTLNRPDSLNAINRLLRKELADAIVEFDGDPEAYVAIITGAGRAFCSGRDLKERADDNAAGIQADASASMTKESPFMWPRTWKPMIAAVNGFALAGGWSIAQMCDLRIASDEAKLGISETRWSLLPPFGAILPKQMNLASVLELVLTAQPVTAQRAYDMGFLNKVVPAGDLMEEAMAMAQQIAGNAPLAVQTFKELAYRGLNMSNQDISALTYQMYDRLLLTEDSKEGPKAFAEKRKPQWKGR</sequence>